<name>A0A2G5SMG9_9PELO</name>
<dbReference type="OrthoDB" id="206335at2759"/>
<reference evidence="2" key="1">
    <citation type="submission" date="2017-10" db="EMBL/GenBank/DDBJ databases">
        <title>Rapid genome shrinkage in a self-fertile nematode reveals novel sperm competition proteins.</title>
        <authorList>
            <person name="Yin D."/>
            <person name="Schwarz E.M."/>
            <person name="Thomas C.G."/>
            <person name="Felde R.L."/>
            <person name="Korf I.F."/>
            <person name="Cutter A.D."/>
            <person name="Schartner C.M."/>
            <person name="Ralston E.J."/>
            <person name="Meyer B.J."/>
            <person name="Haag E.S."/>
        </authorList>
    </citation>
    <scope>NUCLEOTIDE SEQUENCE [LARGE SCALE GENOMIC DNA]</scope>
    <source>
        <strain evidence="2">JU1422</strain>
    </source>
</reference>
<gene>
    <name evidence="1" type="primary">Cnig_chr_X.g22899</name>
    <name evidence="1" type="ORF">B9Z55_022899</name>
</gene>
<keyword evidence="2" id="KW-1185">Reference proteome</keyword>
<protein>
    <submittedName>
        <fullName evidence="1">Uncharacterized protein</fullName>
    </submittedName>
</protein>
<evidence type="ECO:0000313" key="1">
    <source>
        <dbReference type="EMBL" id="PIC16227.1"/>
    </source>
</evidence>
<dbReference type="EMBL" id="PDUG01000006">
    <property type="protein sequence ID" value="PIC16227.1"/>
    <property type="molecule type" value="Genomic_DNA"/>
</dbReference>
<dbReference type="Proteomes" id="UP000230233">
    <property type="component" value="Chromosome X"/>
</dbReference>
<dbReference type="AlphaFoldDB" id="A0A2G5SMG9"/>
<evidence type="ECO:0000313" key="2">
    <source>
        <dbReference type="Proteomes" id="UP000230233"/>
    </source>
</evidence>
<organism evidence="1 2">
    <name type="scientific">Caenorhabditis nigoni</name>
    <dbReference type="NCBI Taxonomy" id="1611254"/>
    <lineage>
        <taxon>Eukaryota</taxon>
        <taxon>Metazoa</taxon>
        <taxon>Ecdysozoa</taxon>
        <taxon>Nematoda</taxon>
        <taxon>Chromadorea</taxon>
        <taxon>Rhabditida</taxon>
        <taxon>Rhabditina</taxon>
        <taxon>Rhabditomorpha</taxon>
        <taxon>Rhabditoidea</taxon>
        <taxon>Rhabditidae</taxon>
        <taxon>Peloderinae</taxon>
        <taxon>Caenorhabditis</taxon>
    </lineage>
</organism>
<accession>A0A2G5SMG9</accession>
<proteinExistence type="predicted"/>
<sequence length="141" mass="16682">MAPQKCVYHHRKKFDHAKRTFNAFKYVYKGTISFMPTAAAKNANDYRSKKATVWIAGAQYHHRKKFDHSKRSLNTTFTGIMEKEFSFDSPQCDRHICLIHVHGPKRGIQKWSFQYLVVQKERQTQKAIMTCMERRHSTTDK</sequence>
<comment type="caution">
    <text evidence="1">The sequence shown here is derived from an EMBL/GenBank/DDBJ whole genome shotgun (WGS) entry which is preliminary data.</text>
</comment>